<organism evidence="8 9">
    <name type="scientific">Microbacterium memoriense</name>
    <dbReference type="NCBI Taxonomy" id="2978350"/>
    <lineage>
        <taxon>Bacteria</taxon>
        <taxon>Bacillati</taxon>
        <taxon>Actinomycetota</taxon>
        <taxon>Actinomycetes</taxon>
        <taxon>Micrococcales</taxon>
        <taxon>Microbacteriaceae</taxon>
        <taxon>Microbacterium</taxon>
    </lineage>
</organism>
<feature type="binding site" evidence="6">
    <location>
        <position position="204"/>
    </location>
    <ligand>
        <name>(6S)-NADPHX</name>
        <dbReference type="ChEBI" id="CHEBI:64076"/>
    </ligand>
</feature>
<evidence type="ECO:0000256" key="6">
    <source>
        <dbReference type="HAMAP-Rule" id="MF_01965"/>
    </source>
</evidence>
<keyword evidence="3 6" id="KW-0521">NADP</keyword>
<feature type="binding site" evidence="6">
    <location>
        <position position="91"/>
    </location>
    <ligand>
        <name>(6S)-NADPHX</name>
        <dbReference type="ChEBI" id="CHEBI:64076"/>
    </ligand>
</feature>
<comment type="function">
    <text evidence="6">Catalyzes the dehydration of the S-form of NAD(P)HX at the expense of ADP, which is converted to AMP. Together with NAD(P)HX epimerase, which catalyzes the epimerization of the S- and R-forms, the enzyme allows the repair of both epimers of NAD(P)HX, a damaged form of NAD(P)H that is a result of enzymatic or heat-dependent hydration.</text>
</comment>
<sequence>MTVGTEWTQADVAALLREPTDGDDKYSRGVVGLRTGSARYPGAAVLGVEAAWRAGAGMVRYLGPACDLVLHRRPETVTVDGRVQAWVIGSGMDAAHRSAEETSALEAVLAGQVPVVVDAGALDLVGRAPVPRVLTPHDREHAALRARLGLPERTDRAEAARDTAAHLGVVVLLKGATTIITAPDGMQRTVTTGVPWLSTAGTGDVLAGILGALLAAGGDPFASAASAAWLHGRAGAAASAAHGGGPLVALDVAEAAASVIGGVLAFRRR</sequence>
<dbReference type="Gene3D" id="3.40.1190.20">
    <property type="match status" value="1"/>
</dbReference>
<feature type="binding site" evidence="6">
    <location>
        <begin position="174"/>
        <end position="178"/>
    </location>
    <ligand>
        <name>AMP</name>
        <dbReference type="ChEBI" id="CHEBI:456215"/>
    </ligand>
</feature>
<feature type="domain" description="YjeF C-terminal" evidence="7">
    <location>
        <begin position="8"/>
        <end position="263"/>
    </location>
</feature>
<comment type="catalytic activity">
    <reaction evidence="6">
        <text>(6S)-NADPHX + ADP = AMP + phosphate + NADPH + H(+)</text>
        <dbReference type="Rhea" id="RHEA:32235"/>
        <dbReference type="ChEBI" id="CHEBI:15378"/>
        <dbReference type="ChEBI" id="CHEBI:43474"/>
        <dbReference type="ChEBI" id="CHEBI:57783"/>
        <dbReference type="ChEBI" id="CHEBI:64076"/>
        <dbReference type="ChEBI" id="CHEBI:456215"/>
        <dbReference type="ChEBI" id="CHEBI:456216"/>
        <dbReference type="EC" id="4.2.1.136"/>
    </reaction>
</comment>
<accession>A0ABT2PE00</accession>
<evidence type="ECO:0000313" key="8">
    <source>
        <dbReference type="EMBL" id="MCT9002851.1"/>
    </source>
</evidence>
<protein>
    <recommendedName>
        <fullName evidence="6">ADP-dependent (S)-NAD(P)H-hydrate dehydratase</fullName>
        <ecNumber evidence="6">4.2.1.136</ecNumber>
    </recommendedName>
    <alternativeName>
        <fullName evidence="6">ADP-dependent NAD(P)HX dehydratase</fullName>
    </alternativeName>
</protein>
<keyword evidence="5 6" id="KW-0456">Lyase</keyword>
<comment type="subunit">
    <text evidence="6">Homotetramer.</text>
</comment>
<feature type="binding site" evidence="6">
    <location>
        <position position="137"/>
    </location>
    <ligand>
        <name>(6S)-NADPHX</name>
        <dbReference type="ChEBI" id="CHEBI:64076"/>
    </ligand>
</feature>
<comment type="caution">
    <text evidence="8">The sequence shown here is derived from an EMBL/GenBank/DDBJ whole genome shotgun (WGS) entry which is preliminary data.</text>
</comment>
<dbReference type="HAMAP" id="MF_01965">
    <property type="entry name" value="NADHX_dehydratase"/>
    <property type="match status" value="1"/>
</dbReference>
<dbReference type="Proteomes" id="UP001300496">
    <property type="component" value="Unassembled WGS sequence"/>
</dbReference>
<evidence type="ECO:0000313" key="9">
    <source>
        <dbReference type="Proteomes" id="UP001300496"/>
    </source>
</evidence>
<comment type="cofactor">
    <cofactor evidence="6">
        <name>Mg(2+)</name>
        <dbReference type="ChEBI" id="CHEBI:18420"/>
    </cofactor>
</comment>
<dbReference type="InterPro" id="IPR000631">
    <property type="entry name" value="CARKD"/>
</dbReference>
<feature type="binding site" evidence="6">
    <location>
        <position position="203"/>
    </location>
    <ligand>
        <name>AMP</name>
        <dbReference type="ChEBI" id="CHEBI:456215"/>
    </ligand>
</feature>
<evidence type="ECO:0000259" key="7">
    <source>
        <dbReference type="PROSITE" id="PS51383"/>
    </source>
</evidence>
<evidence type="ECO:0000256" key="3">
    <source>
        <dbReference type="ARBA" id="ARBA00022857"/>
    </source>
</evidence>
<dbReference type="InterPro" id="IPR017953">
    <property type="entry name" value="Carbohydrate_kinase_pred_CS"/>
</dbReference>
<feature type="binding site" evidence="6">
    <location>
        <position position="43"/>
    </location>
    <ligand>
        <name>(6S)-NADPHX</name>
        <dbReference type="ChEBI" id="CHEBI:64076"/>
    </ligand>
</feature>
<dbReference type="Pfam" id="PF01256">
    <property type="entry name" value="Carb_kinase"/>
    <property type="match status" value="1"/>
</dbReference>
<dbReference type="SUPFAM" id="SSF53613">
    <property type="entry name" value="Ribokinase-like"/>
    <property type="match status" value="1"/>
</dbReference>
<dbReference type="EMBL" id="JAODOR010000011">
    <property type="protein sequence ID" value="MCT9002851.1"/>
    <property type="molecule type" value="Genomic_DNA"/>
</dbReference>
<dbReference type="InterPro" id="IPR029056">
    <property type="entry name" value="Ribokinase-like"/>
</dbReference>
<keyword evidence="1 6" id="KW-0547">Nucleotide-binding</keyword>
<keyword evidence="9" id="KW-1185">Reference proteome</keyword>
<keyword evidence="4 6" id="KW-0520">NAD</keyword>
<comment type="catalytic activity">
    <reaction evidence="6">
        <text>(6S)-NADHX + ADP = AMP + phosphate + NADH + H(+)</text>
        <dbReference type="Rhea" id="RHEA:32223"/>
        <dbReference type="ChEBI" id="CHEBI:15378"/>
        <dbReference type="ChEBI" id="CHEBI:43474"/>
        <dbReference type="ChEBI" id="CHEBI:57945"/>
        <dbReference type="ChEBI" id="CHEBI:64074"/>
        <dbReference type="ChEBI" id="CHEBI:456215"/>
        <dbReference type="ChEBI" id="CHEBI:456216"/>
        <dbReference type="EC" id="4.2.1.136"/>
    </reaction>
</comment>
<dbReference type="RefSeq" id="WP_261607373.1">
    <property type="nucleotide sequence ID" value="NZ_JAODOR010000011.1"/>
</dbReference>
<dbReference type="PROSITE" id="PS01050">
    <property type="entry name" value="YJEF_C_2"/>
    <property type="match status" value="1"/>
</dbReference>
<evidence type="ECO:0000256" key="5">
    <source>
        <dbReference type="ARBA" id="ARBA00023239"/>
    </source>
</evidence>
<keyword evidence="2 6" id="KW-0067">ATP-binding</keyword>
<name>A0ABT2PE00_9MICO</name>
<dbReference type="PROSITE" id="PS51383">
    <property type="entry name" value="YJEF_C_3"/>
    <property type="match status" value="1"/>
</dbReference>
<dbReference type="EC" id="4.2.1.136" evidence="6"/>
<comment type="similarity">
    <text evidence="6">Belongs to the NnrD/CARKD family.</text>
</comment>
<dbReference type="PANTHER" id="PTHR12592">
    <property type="entry name" value="ATP-DEPENDENT (S)-NAD(P)H-HYDRATE DEHYDRATASE FAMILY MEMBER"/>
    <property type="match status" value="1"/>
</dbReference>
<evidence type="ECO:0000256" key="2">
    <source>
        <dbReference type="ARBA" id="ARBA00022840"/>
    </source>
</evidence>
<evidence type="ECO:0000256" key="4">
    <source>
        <dbReference type="ARBA" id="ARBA00023027"/>
    </source>
</evidence>
<evidence type="ECO:0000256" key="1">
    <source>
        <dbReference type="ARBA" id="ARBA00022741"/>
    </source>
</evidence>
<proteinExistence type="inferred from homology"/>
<gene>
    <name evidence="6" type="primary">nnrD</name>
    <name evidence="8" type="ORF">N4R40_10785</name>
</gene>
<reference evidence="8 9" key="1">
    <citation type="journal article" date="2024" name="Int. J. Syst. Evol. Microbiol.">
        <title>Microbacterium memoriense sp. nov., a member of the Actinomycetota from marine beach sediment of the north coast of Portugal.</title>
        <authorList>
            <person name="Santos J.D.N.D."/>
            <person name="Klimek D."/>
            <person name="Calusinska M."/>
            <person name="Lobo-da-Cunha A."/>
            <person name="Catita J."/>
            <person name="Goncalves H."/>
            <person name="Gonzalez I."/>
            <person name="Lage O.M."/>
        </authorList>
    </citation>
    <scope>NUCLEOTIDE SEQUENCE [LARGE SCALE GENOMIC DNA]</scope>
    <source>
        <strain evidence="8 9">PMIC_1C1B</strain>
    </source>
</reference>
<dbReference type="CDD" id="cd01171">
    <property type="entry name" value="YXKO-related"/>
    <property type="match status" value="1"/>
</dbReference>
<dbReference type="PANTHER" id="PTHR12592:SF0">
    <property type="entry name" value="ATP-DEPENDENT (S)-NAD(P)H-HYDRATE DEHYDRATASE"/>
    <property type="match status" value="1"/>
</dbReference>
<dbReference type="NCBIfam" id="TIGR00196">
    <property type="entry name" value="yjeF_cterm"/>
    <property type="match status" value="1"/>
</dbReference>